<dbReference type="GO" id="GO:0004674">
    <property type="term" value="F:protein serine/threonine kinase activity"/>
    <property type="evidence" value="ECO:0007669"/>
    <property type="project" value="TreeGrafter"/>
</dbReference>
<dbReference type="InterPro" id="IPR011009">
    <property type="entry name" value="Kinase-like_dom_sf"/>
</dbReference>
<reference evidence="3 4" key="1">
    <citation type="submission" date="2014-06" db="EMBL/GenBank/DDBJ databases">
        <authorList>
            <person name="Swart Estienne"/>
        </authorList>
    </citation>
    <scope>NUCLEOTIDE SEQUENCE [LARGE SCALE GENOMIC DNA]</scope>
    <source>
        <strain evidence="3 4">130c</strain>
    </source>
</reference>
<dbReference type="EMBL" id="CCKQ01011572">
    <property type="protein sequence ID" value="CDW83147.1"/>
    <property type="molecule type" value="Genomic_DNA"/>
</dbReference>
<dbReference type="Pfam" id="PF00069">
    <property type="entry name" value="Pkinase"/>
    <property type="match status" value="1"/>
</dbReference>
<evidence type="ECO:0000256" key="1">
    <source>
        <dbReference type="ARBA" id="ARBA00022737"/>
    </source>
</evidence>
<organism evidence="3 4">
    <name type="scientific">Stylonychia lemnae</name>
    <name type="common">Ciliate</name>
    <dbReference type="NCBI Taxonomy" id="5949"/>
    <lineage>
        <taxon>Eukaryota</taxon>
        <taxon>Sar</taxon>
        <taxon>Alveolata</taxon>
        <taxon>Ciliophora</taxon>
        <taxon>Intramacronucleata</taxon>
        <taxon>Spirotrichea</taxon>
        <taxon>Stichotrichia</taxon>
        <taxon>Sporadotrichida</taxon>
        <taxon>Oxytrichidae</taxon>
        <taxon>Stylonychinae</taxon>
        <taxon>Stylonychia</taxon>
    </lineage>
</organism>
<dbReference type="Gene3D" id="2.20.110.10">
    <property type="entry name" value="Histone H3 K4-specific methyltransferase SET7/9 N-terminal domain"/>
    <property type="match status" value="2"/>
</dbReference>
<feature type="domain" description="Protein kinase" evidence="2">
    <location>
        <begin position="1"/>
        <end position="204"/>
    </location>
</feature>
<gene>
    <name evidence="3" type="primary">Contig19274.g20432</name>
    <name evidence="3" type="ORF">STYLEM_12186</name>
</gene>
<evidence type="ECO:0000313" key="3">
    <source>
        <dbReference type="EMBL" id="CDW83147.1"/>
    </source>
</evidence>
<dbReference type="SMART" id="SM00698">
    <property type="entry name" value="MORN"/>
    <property type="match status" value="3"/>
</dbReference>
<sequence>MKTQDLNKLITKIPRNYSNEIIRLFREINTFNLCHPNITKFFESYFTFDDQFVIITELAENDLKSYRQANSRITNDKIMDIMVQIMRGTNYLHNQNIMHRDLSPDNILVFDNGTKFKLCDFGLATPNGLSIAYTGKLYFKAPEINQDEEYSYNHQVDIWSAGVILYYLCTEEYSKIFETLLNKMLRYKPLDRPQALEVLSDLYILMGKPLNNHIEEEEKGDDQQQKAFSITLQSTNEKYQGEIDQSTKKPDGRGRLLYPKGSIQEGVWKDNQLNGREINSIGNYYIGELKDFQCHGYGKRFWDDGDFYEGYFINDNIEGLGLYKWSNDTQCYGQWSNGMLQGLGVFISKNGNIQVGQFIKGENHGISMIIPKDGSQIMIKRFENNKCKETLLKVDNKNK</sequence>
<proteinExistence type="predicted"/>
<dbReference type="InterPro" id="IPR000719">
    <property type="entry name" value="Prot_kinase_dom"/>
</dbReference>
<dbReference type="Pfam" id="PF02493">
    <property type="entry name" value="MORN"/>
    <property type="match status" value="4"/>
</dbReference>
<dbReference type="AlphaFoldDB" id="A0A078AP99"/>
<dbReference type="PANTHER" id="PTHR44167">
    <property type="entry name" value="OVARIAN-SPECIFIC SERINE/THREONINE-PROTEIN KINASE LOK-RELATED"/>
    <property type="match status" value="1"/>
</dbReference>
<dbReference type="SUPFAM" id="SSF56112">
    <property type="entry name" value="Protein kinase-like (PK-like)"/>
    <property type="match status" value="1"/>
</dbReference>
<dbReference type="GO" id="GO:0005737">
    <property type="term" value="C:cytoplasm"/>
    <property type="evidence" value="ECO:0007669"/>
    <property type="project" value="TreeGrafter"/>
</dbReference>
<evidence type="ECO:0000313" key="4">
    <source>
        <dbReference type="Proteomes" id="UP000039865"/>
    </source>
</evidence>
<dbReference type="PROSITE" id="PS50011">
    <property type="entry name" value="PROTEIN_KINASE_DOM"/>
    <property type="match status" value="1"/>
</dbReference>
<dbReference type="GO" id="GO:0044773">
    <property type="term" value="P:mitotic DNA damage checkpoint signaling"/>
    <property type="evidence" value="ECO:0007669"/>
    <property type="project" value="TreeGrafter"/>
</dbReference>
<evidence type="ECO:0000259" key="2">
    <source>
        <dbReference type="PROSITE" id="PS50011"/>
    </source>
</evidence>
<keyword evidence="1" id="KW-0677">Repeat</keyword>
<dbReference type="InterPro" id="IPR003409">
    <property type="entry name" value="MORN"/>
</dbReference>
<keyword evidence="3" id="KW-0808">Transferase</keyword>
<dbReference type="GO" id="GO:0005524">
    <property type="term" value="F:ATP binding"/>
    <property type="evidence" value="ECO:0007669"/>
    <property type="project" value="InterPro"/>
</dbReference>
<name>A0A078AP99_STYLE</name>
<dbReference type="PROSITE" id="PS00109">
    <property type="entry name" value="PROTEIN_KINASE_TYR"/>
    <property type="match status" value="1"/>
</dbReference>
<dbReference type="GO" id="GO:0005634">
    <property type="term" value="C:nucleus"/>
    <property type="evidence" value="ECO:0007669"/>
    <property type="project" value="TreeGrafter"/>
</dbReference>
<keyword evidence="3" id="KW-0418">Kinase</keyword>
<dbReference type="OrthoDB" id="184064at2759"/>
<dbReference type="PANTHER" id="PTHR44167:SF18">
    <property type="entry name" value="PROTEIN KINASE DOMAIN-CONTAINING PROTEIN"/>
    <property type="match status" value="1"/>
</dbReference>
<dbReference type="InterPro" id="IPR008266">
    <property type="entry name" value="Tyr_kinase_AS"/>
</dbReference>
<accession>A0A078AP99</accession>
<dbReference type="Gene3D" id="1.10.510.10">
    <property type="entry name" value="Transferase(Phosphotransferase) domain 1"/>
    <property type="match status" value="1"/>
</dbReference>
<dbReference type="SUPFAM" id="SSF82185">
    <property type="entry name" value="Histone H3 K4-specific methyltransferase SET7/9 N-terminal domain"/>
    <property type="match status" value="2"/>
</dbReference>
<protein>
    <submittedName>
        <fullName evidence="3">Protein kinase domain containing protein</fullName>
    </submittedName>
</protein>
<dbReference type="InParanoid" id="A0A078AP99"/>
<dbReference type="Proteomes" id="UP000039865">
    <property type="component" value="Unassembled WGS sequence"/>
</dbReference>
<dbReference type="CDD" id="cd00180">
    <property type="entry name" value="PKc"/>
    <property type="match status" value="1"/>
</dbReference>
<keyword evidence="4" id="KW-1185">Reference proteome</keyword>